<dbReference type="InterPro" id="IPR011990">
    <property type="entry name" value="TPR-like_helical_dom_sf"/>
</dbReference>
<dbReference type="PROSITE" id="PS50943">
    <property type="entry name" value="HTH_CROC1"/>
    <property type="match status" value="1"/>
</dbReference>
<dbReference type="PANTHER" id="PTHR37038:SF12">
    <property type="entry name" value="TRANSCRIPTIONAL REGULATOR"/>
    <property type="match status" value="1"/>
</dbReference>
<dbReference type="InterPro" id="IPR001387">
    <property type="entry name" value="Cro/C1-type_HTH"/>
</dbReference>
<dbReference type="NCBIfam" id="TIGR01716">
    <property type="entry name" value="RGG_Cterm"/>
    <property type="match status" value="1"/>
</dbReference>
<dbReference type="SMART" id="SM00530">
    <property type="entry name" value="HTH_XRE"/>
    <property type="match status" value="1"/>
</dbReference>
<gene>
    <name evidence="2" type="ORF">I6N95_04020</name>
</gene>
<evidence type="ECO:0000259" key="1">
    <source>
        <dbReference type="PROSITE" id="PS50943"/>
    </source>
</evidence>
<dbReference type="PANTHER" id="PTHR37038">
    <property type="entry name" value="TRANSCRIPTIONAL REGULATOR-RELATED"/>
    <property type="match status" value="1"/>
</dbReference>
<dbReference type="InterPro" id="IPR010982">
    <property type="entry name" value="Lambda_DNA-bd_dom_sf"/>
</dbReference>
<comment type="caution">
    <text evidence="2">The sequence shown here is derived from an EMBL/GenBank/DDBJ whole genome shotgun (WGS) entry which is preliminary data.</text>
</comment>
<dbReference type="AlphaFoldDB" id="A0A940P9X7"/>
<organism evidence="2 3">
    <name type="scientific">Vagococcus allomyrinae</name>
    <dbReference type="NCBI Taxonomy" id="2794353"/>
    <lineage>
        <taxon>Bacteria</taxon>
        <taxon>Bacillati</taxon>
        <taxon>Bacillota</taxon>
        <taxon>Bacilli</taxon>
        <taxon>Lactobacillales</taxon>
        <taxon>Enterococcaceae</taxon>
        <taxon>Vagococcus</taxon>
    </lineage>
</organism>
<dbReference type="EMBL" id="JAEEGA010000002">
    <property type="protein sequence ID" value="MBP1040173.1"/>
    <property type="molecule type" value="Genomic_DNA"/>
</dbReference>
<accession>A0A940P9X7</accession>
<sequence length="287" mass="32988">MNDNYGKVFRVIRISQNLTLKEVSQGVVSLSYLSKFETGKTNITLSIFLKLLDKINVKIDEFIFFCNNSFYHFNELASQISTAYRETNTSKLCQLQETEKKLFLATRKKSHQINSIMIAAAIIDLNPSHSIPKKDLKIMSDYLLQIPFWTSYNLFILSNSHAIISPYLLITLIQEIRRLDANKSVEYSCPSELILLLHHAAITFLRIDEIEQAILAYKYAKKLLKSGFLFEKNRSLFIKGLIIITQGKTYEGITLATKAISVLETLEVPLVNRYVIELKKTIEKVKH</sequence>
<dbReference type="GO" id="GO:0003677">
    <property type="term" value="F:DNA binding"/>
    <property type="evidence" value="ECO:0007669"/>
    <property type="project" value="InterPro"/>
</dbReference>
<feature type="domain" description="HTH cro/C1-type" evidence="1">
    <location>
        <begin position="9"/>
        <end position="62"/>
    </location>
</feature>
<dbReference type="CDD" id="cd00093">
    <property type="entry name" value="HTH_XRE"/>
    <property type="match status" value="1"/>
</dbReference>
<dbReference type="RefSeq" id="WP_209525066.1">
    <property type="nucleotide sequence ID" value="NZ_JAEEGA010000002.1"/>
</dbReference>
<keyword evidence="3" id="KW-1185">Reference proteome</keyword>
<dbReference type="Gene3D" id="1.25.40.10">
    <property type="entry name" value="Tetratricopeptide repeat domain"/>
    <property type="match status" value="1"/>
</dbReference>
<dbReference type="InterPro" id="IPR010057">
    <property type="entry name" value="Transcription_activator_Rgg_C"/>
</dbReference>
<dbReference type="SUPFAM" id="SSF47413">
    <property type="entry name" value="lambda repressor-like DNA-binding domains"/>
    <property type="match status" value="1"/>
</dbReference>
<dbReference type="Pfam" id="PF01381">
    <property type="entry name" value="HTH_3"/>
    <property type="match status" value="1"/>
</dbReference>
<name>A0A940P9X7_9ENTE</name>
<proteinExistence type="predicted"/>
<dbReference type="Pfam" id="PF21259">
    <property type="entry name" value="Rgg_C"/>
    <property type="match status" value="1"/>
</dbReference>
<dbReference type="Proteomes" id="UP000674938">
    <property type="component" value="Unassembled WGS sequence"/>
</dbReference>
<evidence type="ECO:0000313" key="2">
    <source>
        <dbReference type="EMBL" id="MBP1040173.1"/>
    </source>
</evidence>
<reference evidence="2" key="1">
    <citation type="submission" date="2020-12" db="EMBL/GenBank/DDBJ databases">
        <title>Vagococcus allomyrinae sp. nov. and Enterococcus lavae sp. nov., isolated from the larvae of Allomyrina dichotoma.</title>
        <authorList>
            <person name="Lee S.D."/>
        </authorList>
    </citation>
    <scope>NUCLEOTIDE SEQUENCE</scope>
    <source>
        <strain evidence="2">BWB3-3</strain>
    </source>
</reference>
<dbReference type="InterPro" id="IPR053163">
    <property type="entry name" value="HTH-type_regulator_Rgg"/>
</dbReference>
<protein>
    <submittedName>
        <fullName evidence="2">Helix-turn-helix domain-containing protein</fullName>
    </submittedName>
</protein>
<evidence type="ECO:0000313" key="3">
    <source>
        <dbReference type="Proteomes" id="UP000674938"/>
    </source>
</evidence>